<dbReference type="EMBL" id="JBHTEF010000001">
    <property type="protein sequence ID" value="MFC7580914.1"/>
    <property type="molecule type" value="Genomic_DNA"/>
</dbReference>
<keyword evidence="3 5" id="KW-1133">Transmembrane helix</keyword>
<comment type="subcellular location">
    <subcellularLocation>
        <location evidence="1">Endomembrane system</location>
        <topology evidence="1">Multi-pass membrane protein</topology>
    </subcellularLocation>
</comment>
<organism evidence="7 8">
    <name type="scientific">Schaalia naturae</name>
    <dbReference type="NCBI Taxonomy" id="635203"/>
    <lineage>
        <taxon>Bacteria</taxon>
        <taxon>Bacillati</taxon>
        <taxon>Actinomycetota</taxon>
        <taxon>Actinomycetes</taxon>
        <taxon>Actinomycetales</taxon>
        <taxon>Actinomycetaceae</taxon>
        <taxon>Schaalia</taxon>
    </lineage>
</organism>
<evidence type="ECO:0000256" key="3">
    <source>
        <dbReference type="ARBA" id="ARBA00022989"/>
    </source>
</evidence>
<reference evidence="8" key="1">
    <citation type="journal article" date="2019" name="Int. J. Syst. Evol. Microbiol.">
        <title>The Global Catalogue of Microorganisms (GCM) 10K type strain sequencing project: providing services to taxonomists for standard genome sequencing and annotation.</title>
        <authorList>
            <consortium name="The Broad Institute Genomics Platform"/>
            <consortium name="The Broad Institute Genome Sequencing Center for Infectious Disease"/>
            <person name="Wu L."/>
            <person name="Ma J."/>
        </authorList>
    </citation>
    <scope>NUCLEOTIDE SEQUENCE [LARGE SCALE GENOMIC DNA]</scope>
    <source>
        <strain evidence="8">CCUG 56698</strain>
    </source>
</reference>
<protein>
    <submittedName>
        <fullName evidence="7">DUF202 domain-containing protein</fullName>
    </submittedName>
</protein>
<dbReference type="RefSeq" id="WP_380973537.1">
    <property type="nucleotide sequence ID" value="NZ_JBHTEF010000001.1"/>
</dbReference>
<evidence type="ECO:0000313" key="8">
    <source>
        <dbReference type="Proteomes" id="UP001596527"/>
    </source>
</evidence>
<sequence>MSDTSDMTEAEMPVNHVGEPGLVDDGLQIERTTLSWRRTCLSGVVLLLGVLKVTVKLSILRTIVVAVVAFAVIAAIAVLVARSRARVAGRFVSVDAQREDNVDCSGALGVLSVGWGLAVTLLVAGAAVVALITVILDQLP</sequence>
<feature type="transmembrane region" description="Helical" evidence="5">
    <location>
        <begin position="62"/>
        <end position="81"/>
    </location>
</feature>
<evidence type="ECO:0000259" key="6">
    <source>
        <dbReference type="Pfam" id="PF02656"/>
    </source>
</evidence>
<keyword evidence="8" id="KW-1185">Reference proteome</keyword>
<dbReference type="Proteomes" id="UP001596527">
    <property type="component" value="Unassembled WGS sequence"/>
</dbReference>
<keyword evidence="4 5" id="KW-0472">Membrane</keyword>
<accession>A0ABW2SM62</accession>
<name>A0ABW2SM62_9ACTO</name>
<keyword evidence="2 5" id="KW-0812">Transmembrane</keyword>
<feature type="domain" description="DUF202" evidence="6">
    <location>
        <begin position="24"/>
        <end position="87"/>
    </location>
</feature>
<feature type="transmembrane region" description="Helical" evidence="5">
    <location>
        <begin position="115"/>
        <end position="136"/>
    </location>
</feature>
<evidence type="ECO:0000256" key="1">
    <source>
        <dbReference type="ARBA" id="ARBA00004127"/>
    </source>
</evidence>
<evidence type="ECO:0000256" key="2">
    <source>
        <dbReference type="ARBA" id="ARBA00022692"/>
    </source>
</evidence>
<dbReference type="InterPro" id="IPR003807">
    <property type="entry name" value="DUF202"/>
</dbReference>
<gene>
    <name evidence="7" type="ORF">ACFQWG_06850</name>
</gene>
<evidence type="ECO:0000256" key="4">
    <source>
        <dbReference type="ARBA" id="ARBA00023136"/>
    </source>
</evidence>
<dbReference type="Pfam" id="PF02656">
    <property type="entry name" value="DUF202"/>
    <property type="match status" value="1"/>
</dbReference>
<comment type="caution">
    <text evidence="7">The sequence shown here is derived from an EMBL/GenBank/DDBJ whole genome shotgun (WGS) entry which is preliminary data.</text>
</comment>
<proteinExistence type="predicted"/>
<evidence type="ECO:0000256" key="5">
    <source>
        <dbReference type="SAM" id="Phobius"/>
    </source>
</evidence>
<evidence type="ECO:0000313" key="7">
    <source>
        <dbReference type="EMBL" id="MFC7580914.1"/>
    </source>
</evidence>